<dbReference type="SUPFAM" id="SSF57701">
    <property type="entry name" value="Zn2/Cys6 DNA-binding domain"/>
    <property type="match status" value="1"/>
</dbReference>
<dbReference type="InterPro" id="IPR001138">
    <property type="entry name" value="Zn2Cys6_DnaBD"/>
</dbReference>
<dbReference type="CDD" id="cd00067">
    <property type="entry name" value="GAL4"/>
    <property type="match status" value="1"/>
</dbReference>
<proteinExistence type="predicted"/>
<evidence type="ECO:0000256" key="2">
    <source>
        <dbReference type="ARBA" id="ARBA00022833"/>
    </source>
</evidence>
<feature type="domain" description="Zn(2)-C6 fungal-type" evidence="6">
    <location>
        <begin position="17"/>
        <end position="47"/>
    </location>
</feature>
<dbReference type="EMBL" id="JAGPYM010000013">
    <property type="protein sequence ID" value="KAH6888000.1"/>
    <property type="molecule type" value="Genomic_DNA"/>
</dbReference>
<dbReference type="AlphaFoldDB" id="A0A9P8W1Y0"/>
<dbReference type="PANTHER" id="PTHR47660">
    <property type="entry name" value="TRANSCRIPTION FACTOR WITH C2H2 AND ZN(2)-CYS(6) DNA BINDING DOMAIN (EUROFUNG)-RELATED-RELATED"/>
    <property type="match status" value="1"/>
</dbReference>
<dbReference type="InterPro" id="IPR036864">
    <property type="entry name" value="Zn2-C6_fun-type_DNA-bd_sf"/>
</dbReference>
<keyword evidence="1" id="KW-0479">Metal-binding</keyword>
<dbReference type="Pfam" id="PF00172">
    <property type="entry name" value="Zn_clus"/>
    <property type="match status" value="1"/>
</dbReference>
<evidence type="ECO:0000256" key="5">
    <source>
        <dbReference type="ARBA" id="ARBA00023242"/>
    </source>
</evidence>
<dbReference type="PANTHER" id="PTHR47660:SF2">
    <property type="entry name" value="TRANSCRIPTION FACTOR WITH C2H2 AND ZN(2)-CYS(6) DNA BINDING DOMAIN (EUROFUNG)"/>
    <property type="match status" value="1"/>
</dbReference>
<keyword evidence="4" id="KW-0804">Transcription</keyword>
<keyword evidence="2" id="KW-0862">Zinc</keyword>
<evidence type="ECO:0000313" key="8">
    <source>
        <dbReference type="Proteomes" id="UP000777438"/>
    </source>
</evidence>
<evidence type="ECO:0000259" key="6">
    <source>
        <dbReference type="PROSITE" id="PS50048"/>
    </source>
</evidence>
<name>A0A9P8W1Y0_9HYPO</name>
<gene>
    <name evidence="7" type="ORF">B0T10DRAFT_489281</name>
</gene>
<reference evidence="7 8" key="1">
    <citation type="journal article" date="2021" name="Nat. Commun.">
        <title>Genetic determinants of endophytism in the Arabidopsis root mycobiome.</title>
        <authorList>
            <person name="Mesny F."/>
            <person name="Miyauchi S."/>
            <person name="Thiergart T."/>
            <person name="Pickel B."/>
            <person name="Atanasova L."/>
            <person name="Karlsson M."/>
            <person name="Huettel B."/>
            <person name="Barry K.W."/>
            <person name="Haridas S."/>
            <person name="Chen C."/>
            <person name="Bauer D."/>
            <person name="Andreopoulos W."/>
            <person name="Pangilinan J."/>
            <person name="LaButti K."/>
            <person name="Riley R."/>
            <person name="Lipzen A."/>
            <person name="Clum A."/>
            <person name="Drula E."/>
            <person name="Henrissat B."/>
            <person name="Kohler A."/>
            <person name="Grigoriev I.V."/>
            <person name="Martin F.M."/>
            <person name="Hacquard S."/>
        </authorList>
    </citation>
    <scope>NUCLEOTIDE SEQUENCE [LARGE SCALE GENOMIC DNA]</scope>
    <source>
        <strain evidence="7 8">MPI-CAGE-CH-0241</strain>
    </source>
</reference>
<dbReference type="Gene3D" id="4.10.240.10">
    <property type="entry name" value="Zn(2)-C6 fungal-type DNA-binding domain"/>
    <property type="match status" value="1"/>
</dbReference>
<keyword evidence="8" id="KW-1185">Reference proteome</keyword>
<comment type="caution">
    <text evidence="7">The sequence shown here is derived from an EMBL/GenBank/DDBJ whole genome shotgun (WGS) entry which is preliminary data.</text>
</comment>
<dbReference type="Proteomes" id="UP000777438">
    <property type="component" value="Unassembled WGS sequence"/>
</dbReference>
<evidence type="ECO:0000256" key="4">
    <source>
        <dbReference type="ARBA" id="ARBA00023163"/>
    </source>
</evidence>
<dbReference type="OrthoDB" id="4216928at2759"/>
<sequence length="407" mass="45295">MSLTARERRNPPPRRKSCAACIKAKRRCDMALPACLRCSQRRIACSYPSRPARAQLPISSQPATMPGLLIDDETCLTPSTGGQIEGSCDDFNSVTATIDTGFVDLPSFELSLSDEALDLIEQSSTVAPLSTKELDSIPDVIANRLQWSIDQIRKAPSTMVSETQTPWCHPLVYKDAMPRSIQDAHACCALYLAKNRVNAPVILRSIESRVSDLLCSPPPNTALECLAHTQSLLLYLIIRLFDGDIGARASAERDISAIETSAISLFSQAKFDFSQASDLPTFPIAPTKTFWQEWILHESIRRTLILTFYFLQTYRIISHQNFLACDGRLGLCHSMTLSRYLWEARTPMAFAEAWMNKKHLVVTNGSFNNVFEEAMADDIDTFGKIFITSLVGIDEAEAWFASRGGRL</sequence>
<protein>
    <recommendedName>
        <fullName evidence="6">Zn(2)-C6 fungal-type domain-containing protein</fullName>
    </recommendedName>
</protein>
<evidence type="ECO:0000256" key="1">
    <source>
        <dbReference type="ARBA" id="ARBA00022723"/>
    </source>
</evidence>
<organism evidence="7 8">
    <name type="scientific">Thelonectria olida</name>
    <dbReference type="NCBI Taxonomy" id="1576542"/>
    <lineage>
        <taxon>Eukaryota</taxon>
        <taxon>Fungi</taxon>
        <taxon>Dikarya</taxon>
        <taxon>Ascomycota</taxon>
        <taxon>Pezizomycotina</taxon>
        <taxon>Sordariomycetes</taxon>
        <taxon>Hypocreomycetidae</taxon>
        <taxon>Hypocreales</taxon>
        <taxon>Nectriaceae</taxon>
        <taxon>Thelonectria</taxon>
    </lineage>
</organism>
<dbReference type="GO" id="GO:0000981">
    <property type="term" value="F:DNA-binding transcription factor activity, RNA polymerase II-specific"/>
    <property type="evidence" value="ECO:0007669"/>
    <property type="project" value="InterPro"/>
</dbReference>
<keyword evidence="3" id="KW-0805">Transcription regulation</keyword>
<dbReference type="PROSITE" id="PS50048">
    <property type="entry name" value="ZN2_CY6_FUNGAL_2"/>
    <property type="match status" value="1"/>
</dbReference>
<dbReference type="GO" id="GO:0008270">
    <property type="term" value="F:zinc ion binding"/>
    <property type="evidence" value="ECO:0007669"/>
    <property type="project" value="InterPro"/>
</dbReference>
<keyword evidence="5" id="KW-0539">Nucleus</keyword>
<evidence type="ECO:0000256" key="3">
    <source>
        <dbReference type="ARBA" id="ARBA00023015"/>
    </source>
</evidence>
<accession>A0A9P8W1Y0</accession>
<evidence type="ECO:0000313" key="7">
    <source>
        <dbReference type="EMBL" id="KAH6888000.1"/>
    </source>
</evidence>
<dbReference type="SMART" id="SM00066">
    <property type="entry name" value="GAL4"/>
    <property type="match status" value="1"/>
</dbReference>